<protein>
    <submittedName>
        <fullName evidence="1">Uncharacterized protein</fullName>
    </submittedName>
</protein>
<gene>
    <name evidence="1" type="ORF">B0T26DRAFT_703522</name>
</gene>
<dbReference type="AlphaFoldDB" id="A0AA40AV90"/>
<reference evidence="1" key="1">
    <citation type="submission" date="2023-06" db="EMBL/GenBank/DDBJ databases">
        <title>Genome-scale phylogeny and comparative genomics of the fungal order Sordariales.</title>
        <authorList>
            <consortium name="Lawrence Berkeley National Laboratory"/>
            <person name="Hensen N."/>
            <person name="Bonometti L."/>
            <person name="Westerberg I."/>
            <person name="Brannstrom I.O."/>
            <person name="Guillou S."/>
            <person name="Cros-Aarteil S."/>
            <person name="Calhoun S."/>
            <person name="Haridas S."/>
            <person name="Kuo A."/>
            <person name="Mondo S."/>
            <person name="Pangilinan J."/>
            <person name="Riley R."/>
            <person name="LaButti K."/>
            <person name="Andreopoulos B."/>
            <person name="Lipzen A."/>
            <person name="Chen C."/>
            <person name="Yanf M."/>
            <person name="Daum C."/>
            <person name="Ng V."/>
            <person name="Clum A."/>
            <person name="Steindorff A."/>
            <person name="Ohm R."/>
            <person name="Martin F."/>
            <person name="Silar P."/>
            <person name="Natvig D."/>
            <person name="Lalanne C."/>
            <person name="Gautier V."/>
            <person name="Ament-velasquez S.L."/>
            <person name="Kruys A."/>
            <person name="Hutchinson M.I."/>
            <person name="Powell A.J."/>
            <person name="Barry K."/>
            <person name="Miller A.N."/>
            <person name="Grigoriev I.V."/>
            <person name="Debuchy R."/>
            <person name="Gladieux P."/>
            <person name="Thoren M.H."/>
            <person name="Johannesson H."/>
        </authorList>
    </citation>
    <scope>NUCLEOTIDE SEQUENCE</scope>
    <source>
        <strain evidence="1">SMH2392-1A</strain>
    </source>
</reference>
<organism evidence="1 2">
    <name type="scientific">Lasiosphaeria miniovina</name>
    <dbReference type="NCBI Taxonomy" id="1954250"/>
    <lineage>
        <taxon>Eukaryota</taxon>
        <taxon>Fungi</taxon>
        <taxon>Dikarya</taxon>
        <taxon>Ascomycota</taxon>
        <taxon>Pezizomycotina</taxon>
        <taxon>Sordariomycetes</taxon>
        <taxon>Sordariomycetidae</taxon>
        <taxon>Sordariales</taxon>
        <taxon>Lasiosphaeriaceae</taxon>
        <taxon>Lasiosphaeria</taxon>
    </lineage>
</organism>
<evidence type="ECO:0000313" key="1">
    <source>
        <dbReference type="EMBL" id="KAK0722657.1"/>
    </source>
</evidence>
<comment type="caution">
    <text evidence="1">The sequence shown here is derived from an EMBL/GenBank/DDBJ whole genome shotgun (WGS) entry which is preliminary data.</text>
</comment>
<evidence type="ECO:0000313" key="2">
    <source>
        <dbReference type="Proteomes" id="UP001172101"/>
    </source>
</evidence>
<accession>A0AA40AV90</accession>
<proteinExistence type="predicted"/>
<dbReference type="GeneID" id="85324940"/>
<dbReference type="Proteomes" id="UP001172101">
    <property type="component" value="Unassembled WGS sequence"/>
</dbReference>
<name>A0AA40AV90_9PEZI</name>
<dbReference type="EMBL" id="JAUIRO010000003">
    <property type="protein sequence ID" value="KAK0722657.1"/>
    <property type="molecule type" value="Genomic_DNA"/>
</dbReference>
<keyword evidence="2" id="KW-1185">Reference proteome</keyword>
<sequence>MLVWSDSFQIVVASSWLFTGVKVGGGCARHIEHGSQPTATGRCRPHNSLLPSIAQDRHISLKERGMELNARESRGDGERRQDGCGGFAELFMADGAISLPAYMAAGYWCIVS</sequence>
<dbReference type="RefSeq" id="XP_060298581.1">
    <property type="nucleotide sequence ID" value="XM_060441670.1"/>
</dbReference>